<gene>
    <name evidence="1" type="ORF">ASCRUDRAFT_68965</name>
</gene>
<accession>A0A1D2VNM9</accession>
<organism evidence="1 2">
    <name type="scientific">Ascoidea rubescens DSM 1968</name>
    <dbReference type="NCBI Taxonomy" id="1344418"/>
    <lineage>
        <taxon>Eukaryota</taxon>
        <taxon>Fungi</taxon>
        <taxon>Dikarya</taxon>
        <taxon>Ascomycota</taxon>
        <taxon>Saccharomycotina</taxon>
        <taxon>Saccharomycetes</taxon>
        <taxon>Ascoideaceae</taxon>
        <taxon>Ascoidea</taxon>
    </lineage>
</organism>
<dbReference type="RefSeq" id="XP_020049513.1">
    <property type="nucleotide sequence ID" value="XM_020191608.1"/>
</dbReference>
<evidence type="ECO:0000313" key="2">
    <source>
        <dbReference type="Proteomes" id="UP000095038"/>
    </source>
</evidence>
<dbReference type="EMBL" id="KV454476">
    <property type="protein sequence ID" value="ODV63206.1"/>
    <property type="molecule type" value="Genomic_DNA"/>
</dbReference>
<name>A0A1D2VNM9_9ASCO</name>
<evidence type="ECO:0000313" key="1">
    <source>
        <dbReference type="EMBL" id="ODV63206.1"/>
    </source>
</evidence>
<dbReference type="InParanoid" id="A0A1D2VNM9"/>
<reference evidence="2" key="1">
    <citation type="submission" date="2016-05" db="EMBL/GenBank/DDBJ databases">
        <title>Comparative genomics of biotechnologically important yeasts.</title>
        <authorList>
            <consortium name="DOE Joint Genome Institute"/>
            <person name="Riley R."/>
            <person name="Haridas S."/>
            <person name="Wolfe K.H."/>
            <person name="Lopes M.R."/>
            <person name="Hittinger C.T."/>
            <person name="Goker M."/>
            <person name="Salamov A."/>
            <person name="Wisecaver J."/>
            <person name="Long T.M."/>
            <person name="Aerts A.L."/>
            <person name="Barry K."/>
            <person name="Choi C."/>
            <person name="Clum A."/>
            <person name="Coughlan A.Y."/>
            <person name="Deshpande S."/>
            <person name="Douglass A.P."/>
            <person name="Hanson S.J."/>
            <person name="Klenk H.-P."/>
            <person name="Labutti K."/>
            <person name="Lapidus A."/>
            <person name="Lindquist E."/>
            <person name="Lipzen A."/>
            <person name="Meier-Kolthoff J.P."/>
            <person name="Ohm R.A."/>
            <person name="Otillar R.P."/>
            <person name="Pangilinan J."/>
            <person name="Peng Y."/>
            <person name="Rokas A."/>
            <person name="Rosa C.A."/>
            <person name="Scheuner C."/>
            <person name="Sibirny A.A."/>
            <person name="Slot J.C."/>
            <person name="Stielow J.B."/>
            <person name="Sun H."/>
            <person name="Kurtzman C.P."/>
            <person name="Blackwell M."/>
            <person name="Grigoriev I.V."/>
            <person name="Jeffries T.W."/>
        </authorList>
    </citation>
    <scope>NUCLEOTIDE SEQUENCE [LARGE SCALE GENOMIC DNA]</scope>
    <source>
        <strain evidence="2">DSM 1968</strain>
    </source>
</reference>
<dbReference type="InterPro" id="IPR025204">
    <property type="entry name" value="CENP-L"/>
</dbReference>
<dbReference type="Proteomes" id="UP000095038">
    <property type="component" value="Unassembled WGS sequence"/>
</dbReference>
<sequence>MNLNFNDARTNNRNDSDLINWENTKNQIKILFKQEVINMNSEFTSNELSQIFGHHNNRSKKFIMSYLVFKFPQRIRIKNQLFFFIQSNFKVNDKKKAIVLTKTTLREFNVSFLKWTAKNLTIDKDNSNSRKKEKMIKTYQLKPFEIDSKFLKSLLNDILDYNFIHLYNQNSQNNNQLYEKFGNLDIVYKTPTISNALNNITIQISQKDLKVFVDNYRQISKKKNDLNILESIYSHLNFYTSISFSKLNIIKLSNNYFTILNHPSTSSSNSNSTKNNKTIDSTDTLISFEALCRIRFKNTFPLSSQEAAEVEEAEAAKTSISVFKILFAIYAGST</sequence>
<keyword evidence="2" id="KW-1185">Reference proteome</keyword>
<protein>
    <submittedName>
        <fullName evidence="1">Uncharacterized protein</fullName>
    </submittedName>
</protein>
<dbReference type="AlphaFoldDB" id="A0A1D2VNM9"/>
<dbReference type="Pfam" id="PF13092">
    <property type="entry name" value="CENP-L"/>
    <property type="match status" value="1"/>
</dbReference>
<proteinExistence type="predicted"/>
<dbReference type="GeneID" id="30965244"/>